<feature type="signal peptide" evidence="1">
    <location>
        <begin position="1"/>
        <end position="15"/>
    </location>
</feature>
<dbReference type="Proteomes" id="UP000275408">
    <property type="component" value="Unassembled WGS sequence"/>
</dbReference>
<organism evidence="2 3">
    <name type="scientific">Pocillopora damicornis</name>
    <name type="common">Cauliflower coral</name>
    <name type="synonym">Millepora damicornis</name>
    <dbReference type="NCBI Taxonomy" id="46731"/>
    <lineage>
        <taxon>Eukaryota</taxon>
        <taxon>Metazoa</taxon>
        <taxon>Cnidaria</taxon>
        <taxon>Anthozoa</taxon>
        <taxon>Hexacorallia</taxon>
        <taxon>Scleractinia</taxon>
        <taxon>Astrocoeniina</taxon>
        <taxon>Pocilloporidae</taxon>
        <taxon>Pocillopora</taxon>
    </lineage>
</organism>
<accession>A0A3M6UFH5</accession>
<reference evidence="2 3" key="1">
    <citation type="journal article" date="2018" name="Sci. Rep.">
        <title>Comparative analysis of the Pocillopora damicornis genome highlights role of immune system in coral evolution.</title>
        <authorList>
            <person name="Cunning R."/>
            <person name="Bay R.A."/>
            <person name="Gillette P."/>
            <person name="Baker A.C."/>
            <person name="Traylor-Knowles N."/>
        </authorList>
    </citation>
    <scope>NUCLEOTIDE SEQUENCE [LARGE SCALE GENOMIC DNA]</scope>
    <source>
        <strain evidence="2">RSMAS</strain>
        <tissue evidence="2">Whole animal</tissue>
    </source>
</reference>
<sequence length="215" mass="25081">MYLSTVLLILSYCDTRFCLLGSTNRKTLKRLQQRAARIVYSFKPDIAMETILENLRWPPLTKTMDKHCALLVNKCLNLKLRAEYTEKRYLIEKKTIWLAKRTHQTQEKQIYTLKDKTTVEGYIHLLSSIKKAVNCGNTNYFDCKLQRSNHKSVCLVCYSPKKRERKKNLEEVYGLECLIKEPTRITENSSTLLDLPLEDPSVNHSFCDVGILNKD</sequence>
<comment type="caution">
    <text evidence="2">The sequence shown here is derived from an EMBL/GenBank/DDBJ whole genome shotgun (WGS) entry which is preliminary data.</text>
</comment>
<evidence type="ECO:0000313" key="2">
    <source>
        <dbReference type="EMBL" id="RMX52431.1"/>
    </source>
</evidence>
<dbReference type="AlphaFoldDB" id="A0A3M6UFH5"/>
<evidence type="ECO:0000313" key="3">
    <source>
        <dbReference type="Proteomes" id="UP000275408"/>
    </source>
</evidence>
<dbReference type="EMBL" id="RCHS01001639">
    <property type="protein sequence ID" value="RMX52431.1"/>
    <property type="molecule type" value="Genomic_DNA"/>
</dbReference>
<keyword evidence="1" id="KW-0732">Signal</keyword>
<name>A0A3M6UFH5_POCDA</name>
<gene>
    <name evidence="2" type="ORF">pdam_00019897</name>
</gene>
<evidence type="ECO:0000256" key="1">
    <source>
        <dbReference type="SAM" id="SignalP"/>
    </source>
</evidence>
<protein>
    <submittedName>
        <fullName evidence="2">Uncharacterized protein</fullName>
    </submittedName>
</protein>
<keyword evidence="3" id="KW-1185">Reference proteome</keyword>
<proteinExistence type="predicted"/>
<feature type="chain" id="PRO_5018294500" evidence="1">
    <location>
        <begin position="16"/>
        <end position="215"/>
    </location>
</feature>